<dbReference type="STRING" id="547559.Nmag_0153"/>
<accession>D3SWF3</accession>
<organism evidence="1 3">
    <name type="scientific">Natrialba magadii (strain ATCC 43099 / DSM 3394 / CCM 3739 / CIP 104546 / IAM 13178 / JCM 8861 / NBRC 102185 / NCIMB 2190 / MS3)</name>
    <name type="common">Natronobacterium magadii</name>
    <dbReference type="NCBI Taxonomy" id="547559"/>
    <lineage>
        <taxon>Archaea</taxon>
        <taxon>Methanobacteriati</taxon>
        <taxon>Methanobacteriota</taxon>
        <taxon>Stenosarchaea group</taxon>
        <taxon>Halobacteria</taxon>
        <taxon>Halobacteriales</taxon>
        <taxon>Natrialbaceae</taxon>
        <taxon>Natrialba</taxon>
    </lineage>
</organism>
<reference evidence="1 3" key="2">
    <citation type="journal article" date="2012" name="BMC Genomics">
        <title>A comparative genomics perspective on the genetic content of the alkaliphilic haloarchaeon Natrialba magadii ATCC 43099T.</title>
        <authorList>
            <person name="Siddaramappa S."/>
            <person name="Challacombe J.F."/>
            <person name="Decastro R.E."/>
            <person name="Pfeiffer F."/>
            <person name="Sastre D.E."/>
            <person name="Gimenez M.I."/>
            <person name="Paggi R.A."/>
            <person name="Detter J.C."/>
            <person name="Davenport K.W."/>
            <person name="Goodwin L.A."/>
            <person name="Kyrpides N."/>
            <person name="Tapia R."/>
            <person name="Pitluck S."/>
            <person name="Lucas S."/>
            <person name="Woyke T."/>
            <person name="Maupin-Furlow J.A."/>
        </authorList>
    </citation>
    <scope>NUCLEOTIDE SEQUENCE [LARGE SCALE GENOMIC DNA]</scope>
    <source>
        <strain evidence="1">ATCC 43099</strain>
        <strain evidence="3">ATCC 43099 / DSM 3394 / CCM 3739 / CIP 104546 / IAM 13178 / JCM 8861 / NBRC 102185 / NCIMB 2190 / MS3</strain>
    </source>
</reference>
<gene>
    <name evidence="1" type="ordered locus">Nmag_0153</name>
    <name evidence="2" type="ORF">C500_01208</name>
</gene>
<dbReference type="InterPro" id="IPR036388">
    <property type="entry name" value="WH-like_DNA-bd_sf"/>
</dbReference>
<dbReference type="Proteomes" id="UP000011543">
    <property type="component" value="Unassembled WGS sequence"/>
</dbReference>
<evidence type="ECO:0000313" key="4">
    <source>
        <dbReference type="Proteomes" id="UP000011543"/>
    </source>
</evidence>
<dbReference type="EMBL" id="AOHS01000008">
    <property type="protein sequence ID" value="ELY33801.1"/>
    <property type="molecule type" value="Genomic_DNA"/>
</dbReference>
<dbReference type="Proteomes" id="UP000001879">
    <property type="component" value="Chromosome"/>
</dbReference>
<dbReference type="HOGENOM" id="CLU_161782_2_0_2"/>
<reference evidence="3" key="1">
    <citation type="submission" date="2010-02" db="EMBL/GenBank/DDBJ databases">
        <title>Complete sequence of chromosome of Natrialba magadii ATCC 43099.</title>
        <authorList>
            <consortium name="US DOE Joint Genome Institute"/>
            <person name="Lucas S."/>
            <person name="Copeland A."/>
            <person name="Lapidus A."/>
            <person name="Cheng J.-F."/>
            <person name="Bruce D."/>
            <person name="Goodwin L."/>
            <person name="Pitluck S."/>
            <person name="Davenport K."/>
            <person name="Saunders E."/>
            <person name="Detter J.C."/>
            <person name="Han C."/>
            <person name="Tapia R."/>
            <person name="Land M."/>
            <person name="Hauser L."/>
            <person name="Kyrpides N."/>
            <person name="Mikhailova N."/>
            <person name="De Castro R.E."/>
            <person name="Maupin-Furlow J.A."/>
            <person name="Woyke T."/>
        </authorList>
    </citation>
    <scope>NUCLEOTIDE SEQUENCE [LARGE SCALE GENOMIC DNA]</scope>
    <source>
        <strain evidence="3">ATCC 43099 / DSM 3394 / CCM 3739 / CIP 104546 / IAM 13178 / JCM 8861 / NBRC 102185 / NCIMB 2190 / MS3</strain>
    </source>
</reference>
<dbReference type="AlphaFoldDB" id="D3SWF3"/>
<evidence type="ECO:0000313" key="2">
    <source>
        <dbReference type="EMBL" id="ELY33801.1"/>
    </source>
</evidence>
<name>D3SWF3_NATMM</name>
<dbReference type="EMBL" id="CP001932">
    <property type="protein sequence ID" value="ADD03745.1"/>
    <property type="molecule type" value="Genomic_DNA"/>
</dbReference>
<sequence>MAPVDYEIMLFFEDHPIQATPKVIAANIDYDRQYVGKRCSALANAGLLKTVGTGLYTLSEIGSSYLEGELETGTLEEPDS</sequence>
<reference evidence="2 4" key="3">
    <citation type="journal article" date="2014" name="PLoS Genet.">
        <title>Phylogenetically driven sequencing of extremely halophilic archaea reveals strategies for static and dynamic osmo-response.</title>
        <authorList>
            <person name="Becker E.A."/>
            <person name="Seitzer P.M."/>
            <person name="Tritt A."/>
            <person name="Larsen D."/>
            <person name="Krusor M."/>
            <person name="Yao A.I."/>
            <person name="Wu D."/>
            <person name="Madern D."/>
            <person name="Eisen J.A."/>
            <person name="Darling A.E."/>
            <person name="Facciotti M.T."/>
        </authorList>
    </citation>
    <scope>NUCLEOTIDE SEQUENCE [LARGE SCALE GENOMIC DNA]</scope>
    <source>
        <strain evidence="4">ATCC 43099 / DSM 3394 / CCM 3739 / CIP 104546 / IAM 13178 / JCM 8861 / NBRC 102185 / NCIMB 2190 / MS3</strain>
        <strain evidence="2">MS-3</strain>
    </source>
</reference>
<dbReference type="KEGG" id="nmg:Nmag_0153"/>
<proteinExistence type="predicted"/>
<dbReference type="eggNOG" id="arCOG03924">
    <property type="taxonomic scope" value="Archaea"/>
</dbReference>
<reference evidence="1" key="4">
    <citation type="submission" date="2016-09" db="EMBL/GenBank/DDBJ databases">
        <authorList>
            <person name="Pfeiffer F."/>
        </authorList>
    </citation>
    <scope>NUCLEOTIDE SEQUENCE</scope>
    <source>
        <strain evidence="1">ATCC 43099</strain>
    </source>
</reference>
<dbReference type="PaxDb" id="547559-Nmag_0153"/>
<protein>
    <submittedName>
        <fullName evidence="1 2">Phage PhiH1 repressor protein</fullName>
    </submittedName>
</protein>
<evidence type="ECO:0000313" key="3">
    <source>
        <dbReference type="Proteomes" id="UP000001879"/>
    </source>
</evidence>
<evidence type="ECO:0000313" key="1">
    <source>
        <dbReference type="EMBL" id="ADD03745.1"/>
    </source>
</evidence>
<keyword evidence="3" id="KW-1185">Reference proteome</keyword>
<dbReference type="OrthoDB" id="285635at2157"/>
<dbReference type="Gene3D" id="1.10.10.10">
    <property type="entry name" value="Winged helix-like DNA-binding domain superfamily/Winged helix DNA-binding domain"/>
    <property type="match status" value="1"/>
</dbReference>